<evidence type="ECO:0000259" key="2">
    <source>
        <dbReference type="Pfam" id="PF02518"/>
    </source>
</evidence>
<protein>
    <submittedName>
        <fullName evidence="4">Sensor histidine kinase</fullName>
    </submittedName>
</protein>
<dbReference type="EMBL" id="CP034235">
    <property type="protein sequence ID" value="QGQ95151.1"/>
    <property type="molecule type" value="Genomic_DNA"/>
</dbReference>
<dbReference type="Gene3D" id="3.30.450.20">
    <property type="entry name" value="PAS domain"/>
    <property type="match status" value="1"/>
</dbReference>
<keyword evidence="5" id="KW-1185">Reference proteome</keyword>
<organism evidence="4 5">
    <name type="scientific">Paenibacillus psychroresistens</name>
    <dbReference type="NCBI Taxonomy" id="1778678"/>
    <lineage>
        <taxon>Bacteria</taxon>
        <taxon>Bacillati</taxon>
        <taxon>Bacillota</taxon>
        <taxon>Bacilli</taxon>
        <taxon>Bacillales</taxon>
        <taxon>Paenibacillaceae</taxon>
        <taxon>Paenibacillus</taxon>
    </lineage>
</organism>
<dbReference type="SUPFAM" id="SSF55874">
    <property type="entry name" value="ATPase domain of HSP90 chaperone/DNA topoisomerase II/histidine kinase"/>
    <property type="match status" value="1"/>
</dbReference>
<dbReference type="Pfam" id="PF02518">
    <property type="entry name" value="HATPase_c"/>
    <property type="match status" value="1"/>
</dbReference>
<evidence type="ECO:0000313" key="4">
    <source>
        <dbReference type="EMBL" id="QGQ95151.1"/>
    </source>
</evidence>
<dbReference type="GO" id="GO:0016020">
    <property type="term" value="C:membrane"/>
    <property type="evidence" value="ECO:0007669"/>
    <property type="project" value="InterPro"/>
</dbReference>
<keyword evidence="4" id="KW-0418">Kinase</keyword>
<dbReference type="Proteomes" id="UP000426246">
    <property type="component" value="Chromosome"/>
</dbReference>
<dbReference type="GO" id="GO:0000155">
    <property type="term" value="F:phosphorelay sensor kinase activity"/>
    <property type="evidence" value="ECO:0007669"/>
    <property type="project" value="InterPro"/>
</dbReference>
<gene>
    <name evidence="4" type="ORF">EHS13_09765</name>
</gene>
<dbReference type="Gene3D" id="3.30.565.10">
    <property type="entry name" value="Histidine kinase-like ATPase, C-terminal domain"/>
    <property type="match status" value="1"/>
</dbReference>
<dbReference type="InterPro" id="IPR050640">
    <property type="entry name" value="Bact_2-comp_sensor_kinase"/>
</dbReference>
<evidence type="ECO:0000259" key="3">
    <source>
        <dbReference type="Pfam" id="PF06580"/>
    </source>
</evidence>
<keyword evidence="1" id="KW-0472">Membrane</keyword>
<proteinExistence type="predicted"/>
<dbReference type="PANTHER" id="PTHR34220:SF7">
    <property type="entry name" value="SENSOR HISTIDINE KINASE YPDA"/>
    <property type="match status" value="1"/>
</dbReference>
<dbReference type="InterPro" id="IPR010559">
    <property type="entry name" value="Sig_transdc_His_kin_internal"/>
</dbReference>
<keyword evidence="4" id="KW-0808">Transferase</keyword>
<dbReference type="InterPro" id="IPR036890">
    <property type="entry name" value="HATPase_C_sf"/>
</dbReference>
<feature type="domain" description="Histidine kinase/HSP90-like ATPase" evidence="2">
    <location>
        <begin position="456"/>
        <end position="562"/>
    </location>
</feature>
<feature type="domain" description="Signal transduction histidine kinase internal region" evidence="3">
    <location>
        <begin position="359"/>
        <end position="437"/>
    </location>
</feature>
<name>A0A6B8RF87_9BACL</name>
<keyword evidence="1" id="KW-1133">Transmembrane helix</keyword>
<dbReference type="AlphaFoldDB" id="A0A6B8RF87"/>
<accession>A0A6B8RF87</accession>
<dbReference type="Pfam" id="PF06580">
    <property type="entry name" value="His_kinase"/>
    <property type="match status" value="1"/>
</dbReference>
<evidence type="ECO:0000256" key="1">
    <source>
        <dbReference type="SAM" id="Phobius"/>
    </source>
</evidence>
<feature type="transmembrane region" description="Helical" evidence="1">
    <location>
        <begin position="273"/>
        <end position="294"/>
    </location>
</feature>
<feature type="transmembrane region" description="Helical" evidence="1">
    <location>
        <begin position="6"/>
        <end position="29"/>
    </location>
</feature>
<evidence type="ECO:0000313" key="5">
    <source>
        <dbReference type="Proteomes" id="UP000426246"/>
    </source>
</evidence>
<sequence>MNKKRIFFKFLLFIILLVVIPYIIMNFVVYRQLNGALESEISETTHGSLMRIKDVVDNVIEQADLISRTLYVNSDMRLLSASFNSSDLSNQIIYYRNTIQRLLYSFTSVYTYIDSIEIYSQSNQMALTSKKDIGSMHNCCLDEKKDTVVRSSQSMLSIVRYFPQLGTVTVNIDLNKLGEMIGRTKAQSLESLYIMDETNTVMYSEDPQYLLPLMKESSLFQRAFVKNTLMQSIHFDGNVYTMASITSDRYNWKYISFLPPQQQEKSNLGLRQFSFNLLIFTALSLLIIAVLISIRTLSPLKQILTLIENPDIWQFRYKTKKQPKMNELKYITSTLLRTIQSNKQLELKINERFILLNQARINALRSQINPHFLYNTLETVNWMAISSTNGKNQLSSLITNLSDLLRQSAAFSSELIPLEQEIDNAKKYADLLINRFEGLIEMHWNIPVALSTYRIIQICLQPLIENAIFHGIIPRKQKSVIHIEGREVKEGLLVEVIDQGIGMSVLKLQQLKETLNNSFENLESYSGLQNVNRRIQMMYGDGYGIHIESKPETGTTASILVPIMSI</sequence>
<dbReference type="KEGG" id="ppsc:EHS13_09765"/>
<keyword evidence="1" id="KW-0812">Transmembrane</keyword>
<reference evidence="5" key="1">
    <citation type="submission" date="2018-11" db="EMBL/GenBank/DDBJ databases">
        <title>Complete genome sequence of Paenibacillus sp. ML311-T8.</title>
        <authorList>
            <person name="Nam Y.-D."/>
            <person name="Kang J."/>
            <person name="Chung W.-H."/>
            <person name="Park Y.S."/>
        </authorList>
    </citation>
    <scope>NUCLEOTIDE SEQUENCE [LARGE SCALE GENOMIC DNA]</scope>
    <source>
        <strain evidence="5">ML311-T8</strain>
    </source>
</reference>
<dbReference type="PANTHER" id="PTHR34220">
    <property type="entry name" value="SENSOR HISTIDINE KINASE YPDA"/>
    <property type="match status" value="1"/>
</dbReference>
<dbReference type="OrthoDB" id="1729609at2"/>
<dbReference type="InterPro" id="IPR003594">
    <property type="entry name" value="HATPase_dom"/>
</dbReference>
<dbReference type="RefSeq" id="WP_155700166.1">
    <property type="nucleotide sequence ID" value="NZ_CP034235.1"/>
</dbReference>